<evidence type="ECO:0000313" key="6">
    <source>
        <dbReference type="EMBL" id="GHJ84753.1"/>
    </source>
</evidence>
<sequence length="447" mass="48047">MLSNATSTNPTRTTTDLVNTNANQSLNNQPKMEPNNTFPVKASLGSLDAFTGKADSDVVEEQEQNVSLFALAAAAIAKANGPQSTAAIIPEDESVLALARLGGLGGRVWAYKEMHGEGAAGFEVRGDKMPPDIVGRSSTWVTNASAHFYPPQDSHNQSYNPPRTEAYQQSSNLHLLGIHSPVSEFNTPQLSHSAFSAWSDSTGCSSSVGSFAGHAVYGNASSYTPSSSGNVGLDQHMQDRPLHASKQFEVISAIPSSSSQQTIYGSLPSPPPHHPISQTQLINFLTPLFPYHATIAIACSRLLEIVLPHTAPVLLGAVIDLPAHSHGPDPRRPGKLRVDPGGRTVYLSLPSLMPSKSASQMDVDGADHANLDIDIRDHLTSLLDLVADALEALELVLVLDRRNRQDEELREFLHALAYVGGIVLRPGKVRGGFEWDDKRWVLVAIEL</sequence>
<feature type="compositionally biased region" description="Polar residues" evidence="5">
    <location>
        <begin position="16"/>
        <end position="38"/>
    </location>
</feature>
<dbReference type="InterPro" id="IPR016181">
    <property type="entry name" value="Acyl_CoA_acyltransferase"/>
</dbReference>
<proteinExistence type="inferred from homology"/>
<organism evidence="6 7">
    <name type="scientific">Naganishia liquefaciens</name>
    <dbReference type="NCBI Taxonomy" id="104408"/>
    <lineage>
        <taxon>Eukaryota</taxon>
        <taxon>Fungi</taxon>
        <taxon>Dikarya</taxon>
        <taxon>Basidiomycota</taxon>
        <taxon>Agaricomycotina</taxon>
        <taxon>Tremellomycetes</taxon>
        <taxon>Filobasidiales</taxon>
        <taxon>Filobasidiaceae</taxon>
        <taxon>Naganishia</taxon>
    </lineage>
</organism>
<protein>
    <recommendedName>
        <fullName evidence="8">Ornithine decarboxylase antizyme</fullName>
    </recommendedName>
</protein>
<dbReference type="OrthoDB" id="5959761at2759"/>
<keyword evidence="7" id="KW-1185">Reference proteome</keyword>
<evidence type="ECO:0008006" key="8">
    <source>
        <dbReference type="Google" id="ProtNLM"/>
    </source>
</evidence>
<dbReference type="Pfam" id="PF02100">
    <property type="entry name" value="ODC_AZ"/>
    <property type="match status" value="1"/>
</dbReference>
<keyword evidence="4" id="KW-0688">Ribosomal frameshifting</keyword>
<name>A0A8H3TPW4_9TREE</name>
<comment type="subunit">
    <text evidence="3">Interacts with ODC and thereby sterically blocks ODC homodimerization.</text>
</comment>
<gene>
    <name evidence="6" type="ORF">NliqN6_1155</name>
</gene>
<comment type="similarity">
    <text evidence="2">Belongs to the ODC antizyme family.</text>
</comment>
<evidence type="ECO:0000256" key="3">
    <source>
        <dbReference type="ARBA" id="ARBA00011486"/>
    </source>
</evidence>
<feature type="compositionally biased region" description="Low complexity" evidence="5">
    <location>
        <begin position="1"/>
        <end position="15"/>
    </location>
</feature>
<dbReference type="Proteomes" id="UP000620104">
    <property type="component" value="Unassembled WGS sequence"/>
</dbReference>
<evidence type="ECO:0000313" key="7">
    <source>
        <dbReference type="Proteomes" id="UP000620104"/>
    </source>
</evidence>
<feature type="region of interest" description="Disordered" evidence="5">
    <location>
        <begin position="1"/>
        <end position="38"/>
    </location>
</feature>
<reference evidence="6" key="1">
    <citation type="submission" date="2020-07" db="EMBL/GenBank/DDBJ databases">
        <title>Draft Genome Sequence of a Deep-Sea Yeast, Naganishia (Cryptococcus) liquefaciens strain N6.</title>
        <authorList>
            <person name="Han Y.W."/>
            <person name="Kajitani R."/>
            <person name="Morimoto H."/>
            <person name="Parhat M."/>
            <person name="Tsubouchi H."/>
            <person name="Bakenova O."/>
            <person name="Ogata M."/>
            <person name="Argunhan B."/>
            <person name="Aoki R."/>
            <person name="Kajiwara S."/>
            <person name="Itoh T."/>
            <person name="Iwasaki H."/>
        </authorList>
    </citation>
    <scope>NUCLEOTIDE SEQUENCE</scope>
    <source>
        <strain evidence="6">N6</strain>
    </source>
</reference>
<dbReference type="Gene3D" id="3.40.630.60">
    <property type="match status" value="1"/>
</dbReference>
<evidence type="ECO:0000256" key="2">
    <source>
        <dbReference type="ARBA" id="ARBA00008796"/>
    </source>
</evidence>
<dbReference type="InterPro" id="IPR002993">
    <property type="entry name" value="ODC_AZ"/>
</dbReference>
<evidence type="ECO:0000256" key="1">
    <source>
        <dbReference type="ARBA" id="ARBA00002307"/>
    </source>
</evidence>
<comment type="caution">
    <text evidence="6">The sequence shown here is derived from an EMBL/GenBank/DDBJ whole genome shotgun (WGS) entry which is preliminary data.</text>
</comment>
<dbReference type="InterPro" id="IPR038581">
    <property type="entry name" value="ODC_AZ_sf"/>
</dbReference>
<comment type="function">
    <text evidence="1">Ornithine decarboxylase (ODC) antizyme protein that negatively regulates ODC activity and intracellular polyamine biosynthesis in response to increased intracellular polyamine levels. Binds to ODC monomers, inhibiting the assembly of the functional ODC homodimer, and targets the monomers for ubiquitin-independent proteolytic destruction by the 26S proteasome.</text>
</comment>
<dbReference type="GO" id="GO:0008073">
    <property type="term" value="F:ornithine decarboxylase inhibitor activity"/>
    <property type="evidence" value="ECO:0007669"/>
    <property type="project" value="InterPro"/>
</dbReference>
<evidence type="ECO:0000256" key="4">
    <source>
        <dbReference type="ARBA" id="ARBA00022758"/>
    </source>
</evidence>
<dbReference type="SUPFAM" id="SSF55729">
    <property type="entry name" value="Acyl-CoA N-acyltransferases (Nat)"/>
    <property type="match status" value="1"/>
</dbReference>
<dbReference type="GO" id="GO:0075523">
    <property type="term" value="P:viral translational frameshifting"/>
    <property type="evidence" value="ECO:0007669"/>
    <property type="project" value="UniProtKB-KW"/>
</dbReference>
<dbReference type="AlphaFoldDB" id="A0A8H3TPW4"/>
<dbReference type="EMBL" id="BLZA01000009">
    <property type="protein sequence ID" value="GHJ84753.1"/>
    <property type="molecule type" value="Genomic_DNA"/>
</dbReference>
<accession>A0A8H3TPW4</accession>
<evidence type="ECO:0000256" key="5">
    <source>
        <dbReference type="SAM" id="MobiDB-lite"/>
    </source>
</evidence>